<dbReference type="PANTHER" id="PTHR30097:SF4">
    <property type="entry name" value="SLR6042 PROTEIN"/>
    <property type="match status" value="1"/>
</dbReference>
<keyword evidence="2" id="KW-0813">Transport</keyword>
<evidence type="ECO:0000259" key="4">
    <source>
        <dbReference type="Pfam" id="PF25973"/>
    </source>
</evidence>
<dbReference type="InterPro" id="IPR006143">
    <property type="entry name" value="RND_pump_MFP"/>
</dbReference>
<feature type="domain" description="CusB-like beta-barrel" evidence="3">
    <location>
        <begin position="241"/>
        <end position="311"/>
    </location>
</feature>
<protein>
    <submittedName>
        <fullName evidence="5">Hemolysin D</fullName>
    </submittedName>
</protein>
<evidence type="ECO:0000313" key="5">
    <source>
        <dbReference type="EMBL" id="KEO72162.1"/>
    </source>
</evidence>
<dbReference type="GO" id="GO:0060003">
    <property type="term" value="P:copper ion export"/>
    <property type="evidence" value="ECO:0007669"/>
    <property type="project" value="TreeGrafter"/>
</dbReference>
<dbReference type="Gene3D" id="2.40.30.170">
    <property type="match status" value="1"/>
</dbReference>
<sequence length="402" mass="45299">MNNKVMNLKSIKPHIYFILYSFLMVSCGKEDVVHTENKESDVGHHPEEGVVFTAAQASALGMDVGSLPSKSMSGTIQVNGMLEVPPQNEALITSIIGANITSIHVIEGDEVKKGQILAYISHPNLIRLQSEYLETYNTMQYTIQEYQRQKKLYEEEVGSGKVFQQVQADLNAAQGLLKSYDSQFRLLGIDPDKVREGNFFEKVAIRSPIDGSIVNVLVKNGQFVQPDKELFEIINTDHIHIKLMVFEKDAHLVEKGQRVRFTSGYGSETPLYAEIFSISKKFEQNTRAIQVHAEIQGDYPHLVPGMYVKGQILTLPGESTVLPEAALVREGGRRYAFRAEKMGADNDIKWQFTRIEVIVGESVDNWVEVKFLEEIPGNVQFALNNGYYIMAEMKKGELEHDH</sequence>
<dbReference type="eggNOG" id="COG0845">
    <property type="taxonomic scope" value="Bacteria"/>
</dbReference>
<dbReference type="Proteomes" id="UP000027821">
    <property type="component" value="Unassembled WGS sequence"/>
</dbReference>
<feature type="domain" description="CzcB-like barrel-sandwich hybrid" evidence="4">
    <location>
        <begin position="91"/>
        <end position="233"/>
    </location>
</feature>
<dbReference type="GO" id="GO:0030313">
    <property type="term" value="C:cell envelope"/>
    <property type="evidence" value="ECO:0007669"/>
    <property type="project" value="TreeGrafter"/>
</dbReference>
<evidence type="ECO:0000259" key="3">
    <source>
        <dbReference type="Pfam" id="PF25954"/>
    </source>
</evidence>
<dbReference type="PANTHER" id="PTHR30097">
    <property type="entry name" value="CATION EFFLUX SYSTEM PROTEIN CUSB"/>
    <property type="match status" value="1"/>
</dbReference>
<dbReference type="GO" id="GO:0015679">
    <property type="term" value="P:plasma membrane copper ion transport"/>
    <property type="evidence" value="ECO:0007669"/>
    <property type="project" value="TreeGrafter"/>
</dbReference>
<dbReference type="EMBL" id="JMIH01000028">
    <property type="protein sequence ID" value="KEO72162.1"/>
    <property type="molecule type" value="Genomic_DNA"/>
</dbReference>
<dbReference type="SUPFAM" id="SSF111369">
    <property type="entry name" value="HlyD-like secretion proteins"/>
    <property type="match status" value="1"/>
</dbReference>
<keyword evidence="6" id="KW-1185">Reference proteome</keyword>
<dbReference type="Pfam" id="PF25973">
    <property type="entry name" value="BSH_CzcB"/>
    <property type="match status" value="1"/>
</dbReference>
<gene>
    <name evidence="5" type="ORF">EL17_19840</name>
</gene>
<proteinExistence type="inferred from homology"/>
<evidence type="ECO:0000313" key="6">
    <source>
        <dbReference type="Proteomes" id="UP000027821"/>
    </source>
</evidence>
<dbReference type="GO" id="GO:0016020">
    <property type="term" value="C:membrane"/>
    <property type="evidence" value="ECO:0007669"/>
    <property type="project" value="InterPro"/>
</dbReference>
<dbReference type="NCBIfam" id="TIGR01730">
    <property type="entry name" value="RND_mfp"/>
    <property type="match status" value="1"/>
</dbReference>
<accession>A0A074LEG4</accession>
<reference evidence="5 6" key="1">
    <citation type="submission" date="2014-04" db="EMBL/GenBank/DDBJ databases">
        <title>Characterization and application of a salt tolerant electro-active bacterium.</title>
        <authorList>
            <person name="Yang L."/>
            <person name="Wei S."/>
            <person name="Tay Q.X.M."/>
        </authorList>
    </citation>
    <scope>NUCLEOTIDE SEQUENCE [LARGE SCALE GENOMIC DNA]</scope>
    <source>
        <strain evidence="5 6">LY1</strain>
    </source>
</reference>
<dbReference type="Pfam" id="PF25954">
    <property type="entry name" value="Beta-barrel_RND_2"/>
    <property type="match status" value="1"/>
</dbReference>
<dbReference type="GO" id="GO:0022857">
    <property type="term" value="F:transmembrane transporter activity"/>
    <property type="evidence" value="ECO:0007669"/>
    <property type="project" value="InterPro"/>
</dbReference>
<dbReference type="AlphaFoldDB" id="A0A074LEG4"/>
<comment type="similarity">
    <text evidence="1">Belongs to the membrane fusion protein (MFP) (TC 8.A.1) family.</text>
</comment>
<dbReference type="RefSeq" id="WP_035078492.1">
    <property type="nucleotide sequence ID" value="NZ_JMIH01000028.1"/>
</dbReference>
<dbReference type="InterPro" id="IPR051909">
    <property type="entry name" value="MFP_Cation_Efflux"/>
</dbReference>
<dbReference type="Gene3D" id="2.40.50.100">
    <property type="match status" value="2"/>
</dbReference>
<dbReference type="InterPro" id="IPR058792">
    <property type="entry name" value="Beta-barrel_RND_2"/>
</dbReference>
<organism evidence="5 6">
    <name type="scientific">Anditalea andensis</name>
    <dbReference type="NCBI Taxonomy" id="1048983"/>
    <lineage>
        <taxon>Bacteria</taxon>
        <taxon>Pseudomonadati</taxon>
        <taxon>Bacteroidota</taxon>
        <taxon>Cytophagia</taxon>
        <taxon>Cytophagales</taxon>
        <taxon>Cytophagaceae</taxon>
        <taxon>Anditalea</taxon>
    </lineage>
</organism>
<name>A0A074LEG4_9BACT</name>
<dbReference type="PROSITE" id="PS51257">
    <property type="entry name" value="PROKAR_LIPOPROTEIN"/>
    <property type="match status" value="1"/>
</dbReference>
<dbReference type="InterPro" id="IPR058647">
    <property type="entry name" value="BSH_CzcB-like"/>
</dbReference>
<dbReference type="STRING" id="1048983.EL17_19840"/>
<evidence type="ECO:0000256" key="2">
    <source>
        <dbReference type="ARBA" id="ARBA00022448"/>
    </source>
</evidence>
<evidence type="ECO:0000256" key="1">
    <source>
        <dbReference type="ARBA" id="ARBA00009477"/>
    </source>
</evidence>
<comment type="caution">
    <text evidence="5">The sequence shown here is derived from an EMBL/GenBank/DDBJ whole genome shotgun (WGS) entry which is preliminary data.</text>
</comment>